<evidence type="ECO:0000313" key="1">
    <source>
        <dbReference type="EMBL" id="KAF9078817.1"/>
    </source>
</evidence>
<reference evidence="1" key="1">
    <citation type="submission" date="2020-11" db="EMBL/GenBank/DDBJ databases">
        <authorList>
            <consortium name="DOE Joint Genome Institute"/>
            <person name="Ahrendt S."/>
            <person name="Riley R."/>
            <person name="Andreopoulos W."/>
            <person name="Labutti K."/>
            <person name="Pangilinan J."/>
            <person name="Ruiz-Duenas F.J."/>
            <person name="Barrasa J.M."/>
            <person name="Sanchez-Garcia M."/>
            <person name="Camarero S."/>
            <person name="Miyauchi S."/>
            <person name="Serrano A."/>
            <person name="Linde D."/>
            <person name="Babiker R."/>
            <person name="Drula E."/>
            <person name="Ayuso-Fernandez I."/>
            <person name="Pacheco R."/>
            <person name="Padilla G."/>
            <person name="Ferreira P."/>
            <person name="Barriuso J."/>
            <person name="Kellner H."/>
            <person name="Castanera R."/>
            <person name="Alfaro M."/>
            <person name="Ramirez L."/>
            <person name="Pisabarro A.G."/>
            <person name="Kuo A."/>
            <person name="Tritt A."/>
            <person name="Lipzen A."/>
            <person name="He G."/>
            <person name="Yan M."/>
            <person name="Ng V."/>
            <person name="Cullen D."/>
            <person name="Martin F."/>
            <person name="Rosso M.-N."/>
            <person name="Henrissat B."/>
            <person name="Hibbett D."/>
            <person name="Martinez A.T."/>
            <person name="Grigoriev I.V."/>
        </authorList>
    </citation>
    <scope>NUCLEOTIDE SEQUENCE</scope>
    <source>
        <strain evidence="1">AH 40177</strain>
    </source>
</reference>
<protein>
    <submittedName>
        <fullName evidence="1">Uncharacterized protein</fullName>
    </submittedName>
</protein>
<name>A0A9P5QC36_9AGAR</name>
<keyword evidence="2" id="KW-1185">Reference proteome</keyword>
<dbReference type="AlphaFoldDB" id="A0A9P5QC36"/>
<organism evidence="1 2">
    <name type="scientific">Rhodocollybia butyracea</name>
    <dbReference type="NCBI Taxonomy" id="206335"/>
    <lineage>
        <taxon>Eukaryota</taxon>
        <taxon>Fungi</taxon>
        <taxon>Dikarya</taxon>
        <taxon>Basidiomycota</taxon>
        <taxon>Agaricomycotina</taxon>
        <taxon>Agaricomycetes</taxon>
        <taxon>Agaricomycetidae</taxon>
        <taxon>Agaricales</taxon>
        <taxon>Marasmiineae</taxon>
        <taxon>Omphalotaceae</taxon>
        <taxon>Rhodocollybia</taxon>
    </lineage>
</organism>
<gene>
    <name evidence="1" type="ORF">BDP27DRAFT_1412756</name>
</gene>
<proteinExistence type="predicted"/>
<accession>A0A9P5QC36</accession>
<evidence type="ECO:0000313" key="2">
    <source>
        <dbReference type="Proteomes" id="UP000772434"/>
    </source>
</evidence>
<comment type="caution">
    <text evidence="1">The sequence shown here is derived from an EMBL/GenBank/DDBJ whole genome shotgun (WGS) entry which is preliminary data.</text>
</comment>
<sequence>MLCLSFTSDPWQIDTPIRACFWLQLRDFQVYPWNTSPHCAESDSVRLLLSSRDISRAAEALTTRYPGSRKDVWHHVPGALCVHLRFCEAEIVLIPLESVGLCPDEQFKSTHHQSLTTLSSEVMLKGLLKTAYELEKRGYDLTMLFYQPFIRQCLRNLLATMYPKSLLYSYHTDLEELPKFVQEVAEMLPVTGGSRAAFYQYFPCFGDTLEKEEEEDVSSSNKEADELVAFADLEGRQTMRYRLQEKSFFRSLTHYTRRFSIG</sequence>
<dbReference type="Proteomes" id="UP000772434">
    <property type="component" value="Unassembled WGS sequence"/>
</dbReference>
<dbReference type="EMBL" id="JADNRY010000001">
    <property type="protein sequence ID" value="KAF9078817.1"/>
    <property type="molecule type" value="Genomic_DNA"/>
</dbReference>